<accession>A0ABW1EDR8</accession>
<protein>
    <submittedName>
        <fullName evidence="1">Uncharacterized protein</fullName>
    </submittedName>
</protein>
<comment type="caution">
    <text evidence="1">The sequence shown here is derived from an EMBL/GenBank/DDBJ whole genome shotgun (WGS) entry which is preliminary data.</text>
</comment>
<keyword evidence="2" id="KW-1185">Reference proteome</keyword>
<sequence>MSRGAGLAFAGRVAAVLLLGIATLAHAEKPIWRQATDAELAAQLPARAPVEKEHIETEMRTATGITDGKGHFIAGVVLITAGYSAEGKYSHYLLVQEPIRIGTVSLAAGEYVLGFVRDRDNTALKVHFNEALTGKLVGEVEAHELTGKVGIASLRIWPPGDRQIFQIGRFGVSYELGPE</sequence>
<dbReference type="EMBL" id="JBHSPH010000002">
    <property type="protein sequence ID" value="MFC5862416.1"/>
    <property type="molecule type" value="Genomic_DNA"/>
</dbReference>
<gene>
    <name evidence="1" type="ORF">ACFPT7_08965</name>
</gene>
<reference evidence="2" key="1">
    <citation type="journal article" date="2019" name="Int. J. Syst. Evol. Microbiol.">
        <title>The Global Catalogue of Microorganisms (GCM) 10K type strain sequencing project: providing services to taxonomists for standard genome sequencing and annotation.</title>
        <authorList>
            <consortium name="The Broad Institute Genomics Platform"/>
            <consortium name="The Broad Institute Genome Sequencing Center for Infectious Disease"/>
            <person name="Wu L."/>
            <person name="Ma J."/>
        </authorList>
    </citation>
    <scope>NUCLEOTIDE SEQUENCE [LARGE SCALE GENOMIC DNA]</scope>
    <source>
        <strain evidence="2">JCM 4087</strain>
    </source>
</reference>
<evidence type="ECO:0000313" key="2">
    <source>
        <dbReference type="Proteomes" id="UP001596091"/>
    </source>
</evidence>
<dbReference type="Proteomes" id="UP001596091">
    <property type="component" value="Unassembled WGS sequence"/>
</dbReference>
<organism evidence="1 2">
    <name type="scientific">Acidicapsa dinghuensis</name>
    <dbReference type="NCBI Taxonomy" id="2218256"/>
    <lineage>
        <taxon>Bacteria</taxon>
        <taxon>Pseudomonadati</taxon>
        <taxon>Acidobacteriota</taxon>
        <taxon>Terriglobia</taxon>
        <taxon>Terriglobales</taxon>
        <taxon>Acidobacteriaceae</taxon>
        <taxon>Acidicapsa</taxon>
    </lineage>
</organism>
<proteinExistence type="predicted"/>
<evidence type="ECO:0000313" key="1">
    <source>
        <dbReference type="EMBL" id="MFC5862416.1"/>
    </source>
</evidence>
<name>A0ABW1EDR8_9BACT</name>
<dbReference type="RefSeq" id="WP_263335638.1">
    <property type="nucleotide sequence ID" value="NZ_JAGSYH010000003.1"/>
</dbReference>